<comment type="caution">
    <text evidence="2">The sequence shown here is derived from an EMBL/GenBank/DDBJ whole genome shotgun (WGS) entry which is preliminary data.</text>
</comment>
<keyword evidence="1" id="KW-0812">Transmembrane</keyword>
<feature type="non-terminal residue" evidence="2">
    <location>
        <position position="1"/>
    </location>
</feature>
<evidence type="ECO:0000313" key="2">
    <source>
        <dbReference type="EMBL" id="GAG58945.1"/>
    </source>
</evidence>
<accession>X0YRX9</accession>
<proteinExistence type="predicted"/>
<evidence type="ECO:0000256" key="1">
    <source>
        <dbReference type="SAM" id="Phobius"/>
    </source>
</evidence>
<sequence length="73" mass="8893">AIEIYNIQNNQINPLEKMIFKIFIFPFNYEIYYNGQIVSLTLIFVLFSFYFFKKRIFTSQIVFMKHTEDVSPH</sequence>
<dbReference type="AlphaFoldDB" id="X0YRX9"/>
<organism evidence="2">
    <name type="scientific">marine sediment metagenome</name>
    <dbReference type="NCBI Taxonomy" id="412755"/>
    <lineage>
        <taxon>unclassified sequences</taxon>
        <taxon>metagenomes</taxon>
        <taxon>ecological metagenomes</taxon>
    </lineage>
</organism>
<keyword evidence="1" id="KW-0472">Membrane</keyword>
<feature type="transmembrane region" description="Helical" evidence="1">
    <location>
        <begin position="31"/>
        <end position="52"/>
    </location>
</feature>
<dbReference type="EMBL" id="BART01006173">
    <property type="protein sequence ID" value="GAG58945.1"/>
    <property type="molecule type" value="Genomic_DNA"/>
</dbReference>
<reference evidence="2" key="1">
    <citation type="journal article" date="2014" name="Front. Microbiol.">
        <title>High frequency of phylogenetically diverse reductive dehalogenase-homologous genes in deep subseafloor sedimentary metagenomes.</title>
        <authorList>
            <person name="Kawai M."/>
            <person name="Futagami T."/>
            <person name="Toyoda A."/>
            <person name="Takaki Y."/>
            <person name="Nishi S."/>
            <person name="Hori S."/>
            <person name="Arai W."/>
            <person name="Tsubouchi T."/>
            <person name="Morono Y."/>
            <person name="Uchiyama I."/>
            <person name="Ito T."/>
            <person name="Fujiyama A."/>
            <person name="Inagaki F."/>
            <person name="Takami H."/>
        </authorList>
    </citation>
    <scope>NUCLEOTIDE SEQUENCE</scope>
    <source>
        <strain evidence="2">Expedition CK06-06</strain>
    </source>
</reference>
<gene>
    <name evidence="2" type="ORF">S01H4_14058</name>
</gene>
<name>X0YRX9_9ZZZZ</name>
<keyword evidence="1" id="KW-1133">Transmembrane helix</keyword>
<protein>
    <submittedName>
        <fullName evidence="2">Uncharacterized protein</fullName>
    </submittedName>
</protein>